<name>A0A3B3RZH0_9TELE</name>
<dbReference type="Gene3D" id="1.20.5.1160">
    <property type="entry name" value="Vasodilator-stimulated phosphoprotein"/>
    <property type="match status" value="1"/>
</dbReference>
<dbReference type="FunFam" id="1.20.5.170:FF:000002">
    <property type="entry name" value="Type I keratin KA11"/>
    <property type="match status" value="1"/>
</dbReference>
<reference evidence="5" key="1">
    <citation type="submission" date="2025-08" db="UniProtKB">
        <authorList>
            <consortium name="Ensembl"/>
        </authorList>
    </citation>
    <scope>IDENTIFICATION</scope>
</reference>
<dbReference type="InterPro" id="IPR039008">
    <property type="entry name" value="IF_rod_dom"/>
</dbReference>
<dbReference type="GO" id="GO:0005882">
    <property type="term" value="C:intermediate filament"/>
    <property type="evidence" value="ECO:0007669"/>
    <property type="project" value="UniProtKB-KW"/>
</dbReference>
<dbReference type="SUPFAM" id="SSF64593">
    <property type="entry name" value="Intermediate filament protein, coiled coil region"/>
    <property type="match status" value="2"/>
</dbReference>
<dbReference type="InterPro" id="IPR002957">
    <property type="entry name" value="Keratin_I"/>
</dbReference>
<dbReference type="KEGG" id="pki:111850795"/>
<protein>
    <submittedName>
        <fullName evidence="5">Keratin 97</fullName>
    </submittedName>
</protein>
<feature type="coiled-coil region" evidence="3">
    <location>
        <begin position="177"/>
        <end position="204"/>
    </location>
</feature>
<dbReference type="Gene3D" id="1.20.5.170">
    <property type="match status" value="1"/>
</dbReference>
<keyword evidence="2 3" id="KW-0175">Coiled coil</keyword>
<dbReference type="Pfam" id="PF00038">
    <property type="entry name" value="Filament"/>
    <property type="match status" value="1"/>
</dbReference>
<accession>A0A3B3RZH0</accession>
<feature type="domain" description="IF rod" evidence="4">
    <location>
        <begin position="68"/>
        <end position="379"/>
    </location>
</feature>
<dbReference type="STRING" id="1676925.ENSPKIP00000023874"/>
<dbReference type="SMART" id="SM01391">
    <property type="entry name" value="Filament"/>
    <property type="match status" value="1"/>
</dbReference>
<dbReference type="PANTHER" id="PTHR23239:SF180">
    <property type="entry name" value="KERATIN, TYPE I CYTOSKELETAL 17"/>
    <property type="match status" value="1"/>
</dbReference>
<feature type="coiled-coil region" evidence="3">
    <location>
        <begin position="263"/>
        <end position="350"/>
    </location>
</feature>
<dbReference type="Ensembl" id="ENSPKIT00000004568.1">
    <property type="protein sequence ID" value="ENSPKIP00000023874.1"/>
    <property type="gene ID" value="ENSPKIG00000007337.1"/>
</dbReference>
<feature type="coiled-coil region" evidence="3">
    <location>
        <begin position="72"/>
        <end position="134"/>
    </location>
</feature>
<proteinExistence type="predicted"/>
<evidence type="ECO:0000313" key="6">
    <source>
        <dbReference type="Proteomes" id="UP000261540"/>
    </source>
</evidence>
<dbReference type="FunFam" id="1.20.5.500:FF:000001">
    <property type="entry name" value="Type II keratin 23"/>
    <property type="match status" value="1"/>
</dbReference>
<dbReference type="PRINTS" id="PR01248">
    <property type="entry name" value="TYPE1KERATIN"/>
</dbReference>
<dbReference type="PROSITE" id="PS51842">
    <property type="entry name" value="IF_ROD_2"/>
    <property type="match status" value="1"/>
</dbReference>
<evidence type="ECO:0000256" key="2">
    <source>
        <dbReference type="ARBA" id="ARBA00023054"/>
    </source>
</evidence>
<dbReference type="GO" id="GO:0005198">
    <property type="term" value="F:structural molecule activity"/>
    <property type="evidence" value="ECO:0007669"/>
    <property type="project" value="InterPro"/>
</dbReference>
<evidence type="ECO:0000259" key="4">
    <source>
        <dbReference type="PROSITE" id="PS51842"/>
    </source>
</evidence>
<keyword evidence="1" id="KW-0403">Intermediate filament</keyword>
<dbReference type="Proteomes" id="UP000261540">
    <property type="component" value="Unplaced"/>
</dbReference>
<evidence type="ECO:0000313" key="5">
    <source>
        <dbReference type="Ensembl" id="ENSPKIP00000023874.1"/>
    </source>
</evidence>
<dbReference type="Gene3D" id="1.20.5.500">
    <property type="entry name" value="Single helix bin"/>
    <property type="match status" value="1"/>
</dbReference>
<keyword evidence="6" id="KW-1185">Reference proteome</keyword>
<evidence type="ECO:0000256" key="1">
    <source>
        <dbReference type="ARBA" id="ARBA00022754"/>
    </source>
</evidence>
<reference evidence="5" key="2">
    <citation type="submission" date="2025-09" db="UniProtKB">
        <authorList>
            <consortium name="Ensembl"/>
        </authorList>
    </citation>
    <scope>IDENTIFICATION</scope>
</reference>
<dbReference type="OrthoDB" id="2441647at2759"/>
<dbReference type="GeneTree" id="ENSGT00950000182969"/>
<dbReference type="PANTHER" id="PTHR23239">
    <property type="entry name" value="INTERMEDIATE FILAMENT"/>
    <property type="match status" value="1"/>
</dbReference>
<organism evidence="5 6">
    <name type="scientific">Paramormyrops kingsleyae</name>
    <dbReference type="NCBI Taxonomy" id="1676925"/>
    <lineage>
        <taxon>Eukaryota</taxon>
        <taxon>Metazoa</taxon>
        <taxon>Chordata</taxon>
        <taxon>Craniata</taxon>
        <taxon>Vertebrata</taxon>
        <taxon>Euteleostomi</taxon>
        <taxon>Actinopterygii</taxon>
        <taxon>Neopterygii</taxon>
        <taxon>Teleostei</taxon>
        <taxon>Osteoglossocephala</taxon>
        <taxon>Osteoglossomorpha</taxon>
        <taxon>Osteoglossiformes</taxon>
        <taxon>Mormyridae</taxon>
        <taxon>Paramormyrops</taxon>
    </lineage>
</organism>
<sequence>MSSMSTYSFGFRTSPVALSTRPPSVYGGAGGNNVRVSSFGGTNTGFDLADALGGGNIAFPEVGLAFNEKGTMQNLNKRLASYLEKVRSLESANSQLEQQIHEWYEKQVPSSRDYSQQEKTITDLRRKIRDAILENARIILEIDNGKLAAEDFRIKMETELDMRQSVEADITRLRKALDDITVTRSDLEMKIERMKEELILMKKDHLENMAILRAEMNGSSVNVEVDAVPQSDLSEVMVKMREQYEAIILKNRQEMEIWYKGKYEELNKQVSQHTELIQTSRSEASDLKRTLETLEIELQSEHSRKRVLENTLCETESCYCQQLAKLQTEVNRLEEELARMRMKIEHQDSEFRSLLNIKTRLEMEIAEYRRLLEGGDIQHKVVEVEKPESIRTKKIITVVEEVVDGKVVSHTEDVDVQVVTKE</sequence>
<evidence type="ECO:0000256" key="3">
    <source>
        <dbReference type="SAM" id="Coils"/>
    </source>
</evidence>
<dbReference type="AlphaFoldDB" id="A0A3B3RZH0"/>